<dbReference type="InterPro" id="IPR034660">
    <property type="entry name" value="DinB/YfiT-like"/>
</dbReference>
<dbReference type="Pfam" id="PF11716">
    <property type="entry name" value="MDMPI_N"/>
    <property type="match status" value="1"/>
</dbReference>
<dbReference type="NCBIfam" id="TIGR03083">
    <property type="entry name" value="maleylpyruvate isomerase family mycothiol-dependent enzyme"/>
    <property type="match status" value="1"/>
</dbReference>
<dbReference type="InterPro" id="IPR017517">
    <property type="entry name" value="Maleyloyr_isom"/>
</dbReference>
<dbReference type="InterPro" id="IPR017520">
    <property type="entry name" value="CHP03086"/>
</dbReference>
<dbReference type="NCBIfam" id="TIGR03086">
    <property type="entry name" value="TIGR03086 family metal-binding protein"/>
    <property type="match status" value="1"/>
</dbReference>
<dbReference type="AlphaFoldDB" id="A0AAU8DL87"/>
<dbReference type="GO" id="GO:0046872">
    <property type="term" value="F:metal ion binding"/>
    <property type="evidence" value="ECO:0007669"/>
    <property type="project" value="InterPro"/>
</dbReference>
<sequence>MTDTTAPDTTTSDTTTSDDTVITDGRLYYAAAQDWVVELIGSIQNSADWERPTPCSEFSVRQLVQHLLATLDRARVIAEGGDPNPMPRIVELPDDALLQGFSSRLPGVRAAWSDAAMQSSVTVPPGVQVPGHVAIWKYANEVVVHGWDLACALGLDAEAPNGIAAPVLEHAAEAIPAEVRGGFVPFESVVAPTPGAGPTEQLANWNGRDAAAWVRH</sequence>
<dbReference type="SUPFAM" id="SSF109854">
    <property type="entry name" value="DinB/YfiT-like putative metalloenzymes"/>
    <property type="match status" value="1"/>
</dbReference>
<feature type="domain" description="Mycothiol-dependent maleylpyruvate isomerase metal-binding" evidence="1">
    <location>
        <begin position="40"/>
        <end position="150"/>
    </location>
</feature>
<proteinExistence type="predicted"/>
<protein>
    <submittedName>
        <fullName evidence="2">TIGR03086 family metal-binding protein</fullName>
    </submittedName>
</protein>
<gene>
    <name evidence="2" type="ORF">ABLG96_16155</name>
</gene>
<reference evidence="2" key="1">
    <citation type="submission" date="2024-05" db="EMBL/GenBank/DDBJ databases">
        <authorList>
            <person name="Cai S.Y."/>
            <person name="Jin L.M."/>
            <person name="Li H.R."/>
        </authorList>
    </citation>
    <scope>NUCLEOTIDE SEQUENCE</scope>
    <source>
        <strain evidence="2">A5-74</strain>
    </source>
</reference>
<evidence type="ECO:0000259" key="1">
    <source>
        <dbReference type="Pfam" id="PF11716"/>
    </source>
</evidence>
<organism evidence="2">
    <name type="scientific">Nakamurella sp. A5-74</name>
    <dbReference type="NCBI Taxonomy" id="3158264"/>
    <lineage>
        <taxon>Bacteria</taxon>
        <taxon>Bacillati</taxon>
        <taxon>Actinomycetota</taxon>
        <taxon>Actinomycetes</taxon>
        <taxon>Nakamurellales</taxon>
        <taxon>Nakamurellaceae</taxon>
        <taxon>Nakamurella</taxon>
    </lineage>
</organism>
<evidence type="ECO:0000313" key="2">
    <source>
        <dbReference type="EMBL" id="XCG62744.1"/>
    </source>
</evidence>
<dbReference type="EMBL" id="CP159218">
    <property type="protein sequence ID" value="XCG62744.1"/>
    <property type="molecule type" value="Genomic_DNA"/>
</dbReference>
<dbReference type="Gene3D" id="1.20.120.450">
    <property type="entry name" value="dinb family like domain"/>
    <property type="match status" value="1"/>
</dbReference>
<accession>A0AAU8DL87</accession>
<dbReference type="InterPro" id="IPR024344">
    <property type="entry name" value="MDMPI_metal-binding"/>
</dbReference>
<dbReference type="RefSeq" id="WP_353648359.1">
    <property type="nucleotide sequence ID" value="NZ_CP159218.1"/>
</dbReference>
<name>A0AAU8DL87_9ACTN</name>